<dbReference type="GO" id="GO:0005886">
    <property type="term" value="C:plasma membrane"/>
    <property type="evidence" value="ECO:0007669"/>
    <property type="project" value="TreeGrafter"/>
</dbReference>
<evidence type="ECO:0000313" key="4">
    <source>
        <dbReference type="Proteomes" id="UP000050741"/>
    </source>
</evidence>
<organism evidence="4 5">
    <name type="scientific">Globodera pallida</name>
    <name type="common">Potato cyst nematode worm</name>
    <name type="synonym">Heterodera pallida</name>
    <dbReference type="NCBI Taxonomy" id="36090"/>
    <lineage>
        <taxon>Eukaryota</taxon>
        <taxon>Metazoa</taxon>
        <taxon>Ecdysozoa</taxon>
        <taxon>Nematoda</taxon>
        <taxon>Chromadorea</taxon>
        <taxon>Rhabditida</taxon>
        <taxon>Tylenchina</taxon>
        <taxon>Tylenchomorpha</taxon>
        <taxon>Tylenchoidea</taxon>
        <taxon>Heteroderidae</taxon>
        <taxon>Heteroderinae</taxon>
        <taxon>Globodera</taxon>
    </lineage>
</organism>
<evidence type="ECO:0000256" key="2">
    <source>
        <dbReference type="SAM" id="Phobius"/>
    </source>
</evidence>
<feature type="domain" description="Niemann-Pick C1 N-terminal" evidence="3">
    <location>
        <begin position="177"/>
        <end position="278"/>
    </location>
</feature>
<dbReference type="WBParaSite" id="GPLIN_000038000">
    <property type="protein sequence ID" value="GPLIN_000038000"/>
    <property type="gene ID" value="GPLIN_000038000"/>
</dbReference>
<dbReference type="AlphaFoldDB" id="A0A183BIF1"/>
<evidence type="ECO:0000313" key="5">
    <source>
        <dbReference type="WBParaSite" id="GPLIN_000038000"/>
    </source>
</evidence>
<keyword evidence="2" id="KW-0472">Membrane</keyword>
<dbReference type="GO" id="GO:0015918">
    <property type="term" value="P:sterol transport"/>
    <property type="evidence" value="ECO:0007669"/>
    <property type="project" value="TreeGrafter"/>
</dbReference>
<keyword evidence="2" id="KW-1133">Transmembrane helix</keyword>
<feature type="compositionally biased region" description="Polar residues" evidence="1">
    <location>
        <begin position="26"/>
        <end position="38"/>
    </location>
</feature>
<dbReference type="Pfam" id="PF16414">
    <property type="entry name" value="NPC1_N"/>
    <property type="match status" value="1"/>
</dbReference>
<protein>
    <submittedName>
        <fullName evidence="5">NPC1_N domain-containing protein</fullName>
    </submittedName>
</protein>
<reference evidence="4" key="2">
    <citation type="submission" date="2014-05" db="EMBL/GenBank/DDBJ databases">
        <title>The genome and life-stage specific transcriptomes of Globodera pallida elucidate key aspects of plant parasitism by a cyst nematode.</title>
        <authorList>
            <person name="Cotton J.A."/>
            <person name="Lilley C.J."/>
            <person name="Jones L.M."/>
            <person name="Kikuchi T."/>
            <person name="Reid A.J."/>
            <person name="Thorpe P."/>
            <person name="Tsai I.J."/>
            <person name="Beasley H."/>
            <person name="Blok V."/>
            <person name="Cock P.J.A."/>
            <person name="Van den Akker S.E."/>
            <person name="Holroyd N."/>
            <person name="Hunt M."/>
            <person name="Mantelin S."/>
            <person name="Naghra H."/>
            <person name="Pain A."/>
            <person name="Palomares-Rius J.E."/>
            <person name="Zarowiecki M."/>
            <person name="Berriman M."/>
            <person name="Jones J.T."/>
            <person name="Urwin P.E."/>
        </authorList>
    </citation>
    <scope>NUCLEOTIDE SEQUENCE [LARGE SCALE GENOMIC DNA]</scope>
    <source>
        <strain evidence="4">Lindley</strain>
    </source>
</reference>
<feature type="transmembrane region" description="Helical" evidence="2">
    <location>
        <begin position="46"/>
        <end position="68"/>
    </location>
</feature>
<dbReference type="PANTHER" id="PTHR45727">
    <property type="entry name" value="NPC INTRACELLULAR CHOLESTEROL TRANSPORTER 1"/>
    <property type="match status" value="1"/>
</dbReference>
<dbReference type="PANTHER" id="PTHR45727:SF2">
    <property type="entry name" value="NPC INTRACELLULAR CHOLESTEROL TRANSPORTER 1"/>
    <property type="match status" value="1"/>
</dbReference>
<feature type="region of interest" description="Disordered" evidence="1">
    <location>
        <begin position="1"/>
        <end position="38"/>
    </location>
</feature>
<dbReference type="Proteomes" id="UP000050741">
    <property type="component" value="Unassembled WGS sequence"/>
</dbReference>
<feature type="transmembrane region" description="Helical" evidence="2">
    <location>
        <begin position="75"/>
        <end position="99"/>
    </location>
</feature>
<evidence type="ECO:0000259" key="3">
    <source>
        <dbReference type="Pfam" id="PF16414"/>
    </source>
</evidence>
<name>A0A183BIF1_GLOPA</name>
<dbReference type="InterPro" id="IPR032190">
    <property type="entry name" value="NPC1_N"/>
</dbReference>
<reference evidence="5" key="3">
    <citation type="submission" date="2016-06" db="UniProtKB">
        <authorList>
            <consortium name="WormBaseParasite"/>
        </authorList>
    </citation>
    <scope>IDENTIFICATION</scope>
</reference>
<dbReference type="GO" id="GO:0042632">
    <property type="term" value="P:cholesterol homeostasis"/>
    <property type="evidence" value="ECO:0007669"/>
    <property type="project" value="TreeGrafter"/>
</dbReference>
<evidence type="ECO:0000256" key="1">
    <source>
        <dbReference type="SAM" id="MobiDB-lite"/>
    </source>
</evidence>
<dbReference type="GO" id="GO:0030299">
    <property type="term" value="P:intestinal cholesterol absorption"/>
    <property type="evidence" value="ECO:0007669"/>
    <property type="project" value="TreeGrafter"/>
</dbReference>
<accession>A0A183BIF1</accession>
<proteinExistence type="predicted"/>
<dbReference type="GO" id="GO:0015485">
    <property type="term" value="F:cholesterol binding"/>
    <property type="evidence" value="ECO:0007669"/>
    <property type="project" value="TreeGrafter"/>
</dbReference>
<keyword evidence="2" id="KW-0812">Transmembrane</keyword>
<keyword evidence="4" id="KW-1185">Reference proteome</keyword>
<reference evidence="4" key="1">
    <citation type="submission" date="2013-12" db="EMBL/GenBank/DDBJ databases">
        <authorList>
            <person name="Aslett M."/>
        </authorList>
    </citation>
    <scope>NUCLEOTIDE SEQUENCE [LARGE SCALE GENOMIC DNA]</scope>
    <source>
        <strain evidence="4">Lindley</strain>
    </source>
</reference>
<sequence>MTSSSRLSVPNLGNEKWQRRRRKAQFLSTNSSRGQSLSSPLLRSPIGGALFILFLFLPTFSAASLAAAPSNASAFPALVAAFSVAAVLPAAEVAVPLSISSALVPSSSPDGGAAVVNPSLEDTPPEATATEAVVMTAASAKRTSTGSIAYNYRFDGPPVPISTHKEKEYKELCPQLFKTQLATARQLLQRCPSCYSNFVNFWCQFTCSPHQAQFVDIVEMRNDSSAIYVDDGYVSKVNYYVSQHYANELFESCQSVRTSTGELCAVHSLRTSIDKCTPARYSTTRH</sequence>